<dbReference type="AlphaFoldDB" id="A0A2I0I3W1"/>
<accession>A0A2I0I3W1</accession>
<evidence type="ECO:0000313" key="2">
    <source>
        <dbReference type="Proteomes" id="UP000233551"/>
    </source>
</evidence>
<reference evidence="1 2" key="1">
    <citation type="submission" date="2017-11" db="EMBL/GenBank/DDBJ databases">
        <title>De-novo sequencing of pomegranate (Punica granatum L.) genome.</title>
        <authorList>
            <person name="Akparov Z."/>
            <person name="Amiraslanov A."/>
            <person name="Hajiyeva S."/>
            <person name="Abbasov M."/>
            <person name="Kaur K."/>
            <person name="Hamwieh A."/>
            <person name="Solovyev V."/>
            <person name="Salamov A."/>
            <person name="Braich B."/>
            <person name="Kosarev P."/>
            <person name="Mahmoud A."/>
            <person name="Hajiyev E."/>
            <person name="Babayeva S."/>
            <person name="Izzatullayeva V."/>
            <person name="Mammadov A."/>
            <person name="Mammadov A."/>
            <person name="Sharifova S."/>
            <person name="Ojaghi J."/>
            <person name="Eynullazada K."/>
            <person name="Bayramov B."/>
            <person name="Abdulazimova A."/>
            <person name="Shahmuradov I."/>
        </authorList>
    </citation>
    <scope>NUCLEOTIDE SEQUENCE [LARGE SCALE GENOMIC DNA]</scope>
    <source>
        <strain evidence="2">cv. AG2017</strain>
        <tissue evidence="1">Leaf</tissue>
    </source>
</reference>
<protein>
    <submittedName>
        <fullName evidence="1">Uncharacterized protein</fullName>
    </submittedName>
</protein>
<keyword evidence="2" id="KW-1185">Reference proteome</keyword>
<comment type="caution">
    <text evidence="1">The sequence shown here is derived from an EMBL/GenBank/DDBJ whole genome shotgun (WGS) entry which is preliminary data.</text>
</comment>
<sequence length="173" mass="18691">MEAILVALTEIGLQGMFGFLEEKPRQLLLPAPICNGGPSVPANCSLAAALSPLTLSQASCDIQGFLRFGLLRAVRHWTHWLQYPLPNSLSLSKDTSQLNCFMARWINYFELSPYLPSIKWFGMGLKFMCVASSPGRRGRLVGAGTLATTTTIITLRVAAGDGPPMPKSAPLNA</sequence>
<organism evidence="1 2">
    <name type="scientific">Punica granatum</name>
    <name type="common">Pomegranate</name>
    <dbReference type="NCBI Taxonomy" id="22663"/>
    <lineage>
        <taxon>Eukaryota</taxon>
        <taxon>Viridiplantae</taxon>
        <taxon>Streptophyta</taxon>
        <taxon>Embryophyta</taxon>
        <taxon>Tracheophyta</taxon>
        <taxon>Spermatophyta</taxon>
        <taxon>Magnoliopsida</taxon>
        <taxon>eudicotyledons</taxon>
        <taxon>Gunneridae</taxon>
        <taxon>Pentapetalae</taxon>
        <taxon>rosids</taxon>
        <taxon>malvids</taxon>
        <taxon>Myrtales</taxon>
        <taxon>Lythraceae</taxon>
        <taxon>Punica</taxon>
    </lineage>
</organism>
<dbReference type="Proteomes" id="UP000233551">
    <property type="component" value="Unassembled WGS sequence"/>
</dbReference>
<proteinExistence type="predicted"/>
<evidence type="ECO:0000313" key="1">
    <source>
        <dbReference type="EMBL" id="PKI38674.1"/>
    </source>
</evidence>
<name>A0A2I0I3W1_PUNGR</name>
<dbReference type="EMBL" id="PGOL01004042">
    <property type="protein sequence ID" value="PKI38674.1"/>
    <property type="molecule type" value="Genomic_DNA"/>
</dbReference>
<gene>
    <name evidence="1" type="ORF">CRG98_040932</name>
</gene>